<protein>
    <submittedName>
        <fullName evidence="2">Uncharacterized protein</fullName>
    </submittedName>
</protein>
<feature type="compositionally biased region" description="Basic and acidic residues" evidence="1">
    <location>
        <begin position="18"/>
        <end position="27"/>
    </location>
</feature>
<dbReference type="AlphaFoldDB" id="A0A9D4ZYJ3"/>
<gene>
    <name evidence="2" type="ORF">KIW84_075789</name>
</gene>
<dbReference type="Proteomes" id="UP001058974">
    <property type="component" value="Chromosome 7"/>
</dbReference>
<evidence type="ECO:0000313" key="2">
    <source>
        <dbReference type="EMBL" id="KAI5390622.1"/>
    </source>
</evidence>
<feature type="region of interest" description="Disordered" evidence="1">
    <location>
        <begin position="1"/>
        <end position="64"/>
    </location>
</feature>
<evidence type="ECO:0000256" key="1">
    <source>
        <dbReference type="SAM" id="MobiDB-lite"/>
    </source>
</evidence>
<name>A0A9D4ZYJ3_PEA</name>
<dbReference type="EMBL" id="JAMSHJ010000007">
    <property type="protein sequence ID" value="KAI5390622.1"/>
    <property type="molecule type" value="Genomic_DNA"/>
</dbReference>
<accession>A0A9D4ZYJ3</accession>
<organism evidence="2 3">
    <name type="scientific">Pisum sativum</name>
    <name type="common">Garden pea</name>
    <name type="synonym">Lathyrus oleraceus</name>
    <dbReference type="NCBI Taxonomy" id="3888"/>
    <lineage>
        <taxon>Eukaryota</taxon>
        <taxon>Viridiplantae</taxon>
        <taxon>Streptophyta</taxon>
        <taxon>Embryophyta</taxon>
        <taxon>Tracheophyta</taxon>
        <taxon>Spermatophyta</taxon>
        <taxon>Magnoliopsida</taxon>
        <taxon>eudicotyledons</taxon>
        <taxon>Gunneridae</taxon>
        <taxon>Pentapetalae</taxon>
        <taxon>rosids</taxon>
        <taxon>fabids</taxon>
        <taxon>Fabales</taxon>
        <taxon>Fabaceae</taxon>
        <taxon>Papilionoideae</taxon>
        <taxon>50 kb inversion clade</taxon>
        <taxon>NPAAA clade</taxon>
        <taxon>Hologalegina</taxon>
        <taxon>IRL clade</taxon>
        <taxon>Fabeae</taxon>
        <taxon>Lathyrus</taxon>
    </lineage>
</organism>
<keyword evidence="3" id="KW-1185">Reference proteome</keyword>
<dbReference type="Gramene" id="Psat07G0578900-T1">
    <property type="protein sequence ID" value="KAI5390622.1"/>
    <property type="gene ID" value="KIW84_075789"/>
</dbReference>
<evidence type="ECO:0000313" key="3">
    <source>
        <dbReference type="Proteomes" id="UP001058974"/>
    </source>
</evidence>
<comment type="caution">
    <text evidence="2">The sequence shown here is derived from an EMBL/GenBank/DDBJ whole genome shotgun (WGS) entry which is preliminary data.</text>
</comment>
<feature type="compositionally biased region" description="Polar residues" evidence="1">
    <location>
        <begin position="49"/>
        <end position="61"/>
    </location>
</feature>
<reference evidence="2 3" key="1">
    <citation type="journal article" date="2022" name="Nat. Genet.">
        <title>Improved pea reference genome and pan-genome highlight genomic features and evolutionary characteristics.</title>
        <authorList>
            <person name="Yang T."/>
            <person name="Liu R."/>
            <person name="Luo Y."/>
            <person name="Hu S."/>
            <person name="Wang D."/>
            <person name="Wang C."/>
            <person name="Pandey M.K."/>
            <person name="Ge S."/>
            <person name="Xu Q."/>
            <person name="Li N."/>
            <person name="Li G."/>
            <person name="Huang Y."/>
            <person name="Saxena R.K."/>
            <person name="Ji Y."/>
            <person name="Li M."/>
            <person name="Yan X."/>
            <person name="He Y."/>
            <person name="Liu Y."/>
            <person name="Wang X."/>
            <person name="Xiang C."/>
            <person name="Varshney R.K."/>
            <person name="Ding H."/>
            <person name="Gao S."/>
            <person name="Zong X."/>
        </authorList>
    </citation>
    <scope>NUCLEOTIDE SEQUENCE [LARGE SCALE GENOMIC DNA]</scope>
    <source>
        <strain evidence="2 3">cv. Zhongwan 6</strain>
    </source>
</reference>
<sequence>MSQGYASRVPSRMNQKSSAEKNGRLSGDEDVPSAPPFCGSTPEIRPTNEKISTSTARSTPNKAEESNVDLLAFVCEFPYMGSHLVFVDDPGTLFFLLKTVMQIAAIKAKPAAHPAAPPMTAFLLYPSKKEWLTESYNSGSTASAVHNVNEIEMGYS</sequence>
<proteinExistence type="predicted"/>